<comment type="caution">
    <text evidence="2">The sequence shown here is derived from an EMBL/GenBank/DDBJ whole genome shotgun (WGS) entry which is preliminary data.</text>
</comment>
<evidence type="ECO:0000313" key="2">
    <source>
        <dbReference type="EMBL" id="MDQ1097371.1"/>
    </source>
</evidence>
<feature type="domain" description="T6SS Phospholipase effector Tle1-like catalytic" evidence="1">
    <location>
        <begin position="10"/>
        <end position="128"/>
    </location>
</feature>
<feature type="domain" description="T6SS Phospholipase effector Tle1-like catalytic" evidence="1">
    <location>
        <begin position="139"/>
        <end position="229"/>
    </location>
</feature>
<protein>
    <recommendedName>
        <fullName evidence="1">T6SS Phospholipase effector Tle1-like catalytic domain-containing protein</fullName>
    </recommendedName>
</protein>
<evidence type="ECO:0000313" key="3">
    <source>
        <dbReference type="Proteomes" id="UP001225072"/>
    </source>
</evidence>
<gene>
    <name evidence="2" type="ORF">QE404_002518</name>
</gene>
<dbReference type="Proteomes" id="UP001225072">
    <property type="component" value="Unassembled WGS sequence"/>
</dbReference>
<reference evidence="2 3" key="1">
    <citation type="submission" date="2023-07" db="EMBL/GenBank/DDBJ databases">
        <title>Functional and genomic diversity of the sorghum phyllosphere microbiome.</title>
        <authorList>
            <person name="Shade A."/>
        </authorList>
    </citation>
    <scope>NUCLEOTIDE SEQUENCE [LARGE SCALE GENOMIC DNA]</scope>
    <source>
        <strain evidence="2 3">SORGH_AS_1064</strain>
    </source>
</reference>
<organism evidence="2 3">
    <name type="scientific">Chryseobacterium camelliae</name>
    <dbReference type="NCBI Taxonomy" id="1265445"/>
    <lineage>
        <taxon>Bacteria</taxon>
        <taxon>Pseudomonadati</taxon>
        <taxon>Bacteroidota</taxon>
        <taxon>Flavobacteriia</taxon>
        <taxon>Flavobacteriales</taxon>
        <taxon>Weeksellaceae</taxon>
        <taxon>Chryseobacterium group</taxon>
        <taxon>Chryseobacterium</taxon>
    </lineage>
</organism>
<accession>A0ABU0TK39</accession>
<dbReference type="RefSeq" id="WP_307450833.1">
    <property type="nucleotide sequence ID" value="NZ_JAUTAL010000001.1"/>
</dbReference>
<dbReference type="PANTHER" id="PTHR33840">
    <property type="match status" value="1"/>
</dbReference>
<evidence type="ECO:0000259" key="1">
    <source>
        <dbReference type="Pfam" id="PF09994"/>
    </source>
</evidence>
<proteinExistence type="predicted"/>
<dbReference type="Pfam" id="PF09994">
    <property type="entry name" value="T6SS_Tle1-like_cat"/>
    <property type="match status" value="2"/>
</dbReference>
<dbReference type="EMBL" id="JAUTAL010000001">
    <property type="protein sequence ID" value="MDQ1097371.1"/>
    <property type="molecule type" value="Genomic_DNA"/>
</dbReference>
<sequence length="447" mass="49811">MKNNIISIGIFFDGTGNNGINAGSPVKPAKNNESYYGCPTNIYKLFGLFQGDEKIYVEGIGTVTGAEDSDFAMAICKNPKGFQGYSCDDKLAAASAFVTEKLHGLSQEYHFYIYGFSRGAMLARTFCNQLMQSAPQYGKTIRTKFLGVFDTVESAPFNTYDVTVNEAVEAGLHICAVNECRYFFPLTGFFEDSKDKADSEFRATQGVLREIFVPGVHADIGGGYLEGSQSVYISGEHITSNDVVYYVENIRNTAKDSSGNKLWNYSLKNYEIDEGTFFSQAYIIKNKVYNDLSKIYGLLMLEETNNITAVFSTGFSDSDFAIDGMRHPYLSELSEELRRYMKLFPSGPKPVYDFQKLTGYLHVSANFGLYKSMSAENTEVDAELINNGLNMPSNAKGYHVDSVDSVIHSDLLLSEDSVIDYALGTNIPNNSDWNRTILIKENFYNKC</sequence>
<name>A0ABU0TK39_9FLAO</name>
<dbReference type="InterPro" id="IPR018712">
    <property type="entry name" value="Tle1-like_cat"/>
</dbReference>
<dbReference type="PANTHER" id="PTHR33840:SF1">
    <property type="entry name" value="TLE1 PHOSPHOLIPASE DOMAIN-CONTAINING PROTEIN"/>
    <property type="match status" value="1"/>
</dbReference>
<keyword evidence="3" id="KW-1185">Reference proteome</keyword>